<dbReference type="Proteomes" id="UP000824176">
    <property type="component" value="Unassembled WGS sequence"/>
</dbReference>
<evidence type="ECO:0000313" key="3">
    <source>
        <dbReference type="Proteomes" id="UP000824176"/>
    </source>
</evidence>
<dbReference type="EMBL" id="DXAQ01000122">
    <property type="protein sequence ID" value="HIZ89867.1"/>
    <property type="molecule type" value="Genomic_DNA"/>
</dbReference>
<accession>A0A9D2GV03</accession>
<feature type="transmembrane region" description="Helical" evidence="1">
    <location>
        <begin position="138"/>
        <end position="157"/>
    </location>
</feature>
<name>A0A9D2GV03_9BACT</name>
<proteinExistence type="predicted"/>
<protein>
    <submittedName>
        <fullName evidence="2">YggT family protein</fullName>
    </submittedName>
</protein>
<feature type="transmembrane region" description="Helical" evidence="1">
    <location>
        <begin position="50"/>
        <end position="71"/>
    </location>
</feature>
<keyword evidence="1" id="KW-0472">Membrane</keyword>
<dbReference type="Pfam" id="PF02325">
    <property type="entry name" value="CCB3_YggT"/>
    <property type="match status" value="1"/>
</dbReference>
<feature type="transmembrane region" description="Helical" evidence="1">
    <location>
        <begin position="108"/>
        <end position="126"/>
    </location>
</feature>
<evidence type="ECO:0000256" key="1">
    <source>
        <dbReference type="SAM" id="Phobius"/>
    </source>
</evidence>
<comment type="caution">
    <text evidence="2">The sequence shown here is derived from an EMBL/GenBank/DDBJ whole genome shotgun (WGS) entry which is preliminary data.</text>
</comment>
<keyword evidence="1" id="KW-0812">Transmembrane</keyword>
<gene>
    <name evidence="2" type="ORF">H9804_07965</name>
</gene>
<keyword evidence="1" id="KW-1133">Transmembrane helix</keyword>
<feature type="transmembrane region" description="Helical" evidence="1">
    <location>
        <begin position="190"/>
        <end position="208"/>
    </location>
</feature>
<feature type="transmembrane region" description="Helical" evidence="1">
    <location>
        <begin position="83"/>
        <end position="102"/>
    </location>
</feature>
<feature type="transmembrane region" description="Helical" evidence="1">
    <location>
        <begin position="163"/>
        <end position="183"/>
    </location>
</feature>
<dbReference type="AlphaFoldDB" id="A0A9D2GV03"/>
<organism evidence="2 3">
    <name type="scientific">Candidatus Mucispirillum faecigallinarum</name>
    <dbReference type="NCBI Taxonomy" id="2838699"/>
    <lineage>
        <taxon>Bacteria</taxon>
        <taxon>Pseudomonadati</taxon>
        <taxon>Deferribacterota</taxon>
        <taxon>Deferribacteres</taxon>
        <taxon>Deferribacterales</taxon>
        <taxon>Mucispirillaceae</taxon>
        <taxon>Mucispirillum</taxon>
    </lineage>
</organism>
<sequence>MAFIIYLAKIYIVILLFRFVSTKQELTFNPLGRILAKLTNPVLPNNSNNFIPVLIILLVVVTSLLNSISSNNLEFLSKLMSSLINYIYFFMLFYIVSMIFGSFGNRPIGGGFIALFFRLGLPWVKMTRLFIPINSGKIIIPAIIILFLITTCLTAVINTVFNLIIYQVIGNTAAVFISALATGAYKVFGLLYYMSLIIAFRAIISWVSPDPRNMVVQLVYIITEPVLEPLRKLIPPIGIIDFSAFIAMIAFYFGGMILQGLVSPFIL</sequence>
<reference evidence="2" key="1">
    <citation type="journal article" date="2021" name="PeerJ">
        <title>Extensive microbial diversity within the chicken gut microbiome revealed by metagenomics and culture.</title>
        <authorList>
            <person name="Gilroy R."/>
            <person name="Ravi A."/>
            <person name="Getino M."/>
            <person name="Pursley I."/>
            <person name="Horton D.L."/>
            <person name="Alikhan N.F."/>
            <person name="Baker D."/>
            <person name="Gharbi K."/>
            <person name="Hall N."/>
            <person name="Watson M."/>
            <person name="Adriaenssens E.M."/>
            <person name="Foster-Nyarko E."/>
            <person name="Jarju S."/>
            <person name="Secka A."/>
            <person name="Antonio M."/>
            <person name="Oren A."/>
            <person name="Chaudhuri R.R."/>
            <person name="La Ragione R."/>
            <person name="Hildebrand F."/>
            <person name="Pallen M.J."/>
        </authorList>
    </citation>
    <scope>NUCLEOTIDE SEQUENCE</scope>
    <source>
        <strain evidence="2">ChiW4-1371</strain>
    </source>
</reference>
<evidence type="ECO:0000313" key="2">
    <source>
        <dbReference type="EMBL" id="HIZ89867.1"/>
    </source>
</evidence>
<dbReference type="InterPro" id="IPR003425">
    <property type="entry name" value="CCB3/YggT"/>
</dbReference>
<reference evidence="2" key="2">
    <citation type="submission" date="2021-04" db="EMBL/GenBank/DDBJ databases">
        <authorList>
            <person name="Gilroy R."/>
        </authorList>
    </citation>
    <scope>NUCLEOTIDE SEQUENCE</scope>
    <source>
        <strain evidence="2">ChiW4-1371</strain>
    </source>
</reference>
<dbReference type="GO" id="GO:0016020">
    <property type="term" value="C:membrane"/>
    <property type="evidence" value="ECO:0007669"/>
    <property type="project" value="InterPro"/>
</dbReference>